<accession>A0ABV1GWY1</accession>
<proteinExistence type="predicted"/>
<dbReference type="RefSeq" id="WP_349094160.1">
    <property type="nucleotide sequence ID" value="NZ_JBBMFL010000008.1"/>
</dbReference>
<evidence type="ECO:0000256" key="1">
    <source>
        <dbReference type="SAM" id="MobiDB-lite"/>
    </source>
</evidence>
<feature type="chain" id="PRO_5046317848" description="Lipoprotein" evidence="2">
    <location>
        <begin position="23"/>
        <end position="186"/>
    </location>
</feature>
<feature type="region of interest" description="Disordered" evidence="1">
    <location>
        <begin position="43"/>
        <end position="65"/>
    </location>
</feature>
<name>A0ABV1GWY1_9BACT</name>
<evidence type="ECO:0000256" key="2">
    <source>
        <dbReference type="SAM" id="SignalP"/>
    </source>
</evidence>
<keyword evidence="2" id="KW-0732">Signal</keyword>
<dbReference type="PROSITE" id="PS51257">
    <property type="entry name" value="PROKAR_LIPOPROTEIN"/>
    <property type="match status" value="1"/>
</dbReference>
<sequence length="186" mass="20029">MMKGLKYGAAVLAALLLGACSESEVFYTAVYPVVRVEAVVTVPSPEPEPEPEPEPTPESRADEGRTTDPVIEEIEAGIVASAHVQAGGRYTLNFSKYNGGRAQIETATEAGTVTAAFFKTPGTNEVLIYCPEPEAEYSFTLSTYQDTDGRTKTVLVTDLTETYQALYPDAGITKAERRSYTSTNAN</sequence>
<feature type="signal peptide" evidence="2">
    <location>
        <begin position="1"/>
        <end position="22"/>
    </location>
</feature>
<protein>
    <recommendedName>
        <fullName evidence="5">Lipoprotein</fullName>
    </recommendedName>
</protein>
<evidence type="ECO:0000313" key="3">
    <source>
        <dbReference type="EMBL" id="MEQ2544907.1"/>
    </source>
</evidence>
<comment type="caution">
    <text evidence="3">The sequence shown here is derived from an EMBL/GenBank/DDBJ whole genome shotgun (WGS) entry which is preliminary data.</text>
</comment>
<evidence type="ECO:0000313" key="4">
    <source>
        <dbReference type="Proteomes" id="UP001460202"/>
    </source>
</evidence>
<organism evidence="3 4">
    <name type="scientific">Alistipes intestinihominis</name>
    <dbReference type="NCBI Taxonomy" id="3133172"/>
    <lineage>
        <taxon>Bacteria</taxon>
        <taxon>Pseudomonadati</taxon>
        <taxon>Bacteroidota</taxon>
        <taxon>Bacteroidia</taxon>
        <taxon>Bacteroidales</taxon>
        <taxon>Rikenellaceae</taxon>
        <taxon>Alistipes</taxon>
    </lineage>
</organism>
<dbReference type="Proteomes" id="UP001460202">
    <property type="component" value="Unassembled WGS sequence"/>
</dbReference>
<dbReference type="EMBL" id="JBBMFL010000008">
    <property type="protein sequence ID" value="MEQ2544907.1"/>
    <property type="molecule type" value="Genomic_DNA"/>
</dbReference>
<gene>
    <name evidence="3" type="ORF">WMO46_08110</name>
</gene>
<reference evidence="3 4" key="1">
    <citation type="submission" date="2024-03" db="EMBL/GenBank/DDBJ databases">
        <title>Human intestinal bacterial collection.</title>
        <authorList>
            <person name="Pauvert C."/>
            <person name="Hitch T.C.A."/>
            <person name="Clavel T."/>
        </authorList>
    </citation>
    <scope>NUCLEOTIDE SEQUENCE [LARGE SCALE GENOMIC DNA]</scope>
    <source>
        <strain evidence="3 4">CLA-KB-H122</strain>
    </source>
</reference>
<evidence type="ECO:0008006" key="5">
    <source>
        <dbReference type="Google" id="ProtNLM"/>
    </source>
</evidence>
<keyword evidence="4" id="KW-1185">Reference proteome</keyword>